<proteinExistence type="inferred from homology"/>
<dbReference type="GO" id="GO:0008270">
    <property type="term" value="F:zinc ion binding"/>
    <property type="evidence" value="ECO:0007669"/>
    <property type="project" value="UniProtKB-UniRule"/>
</dbReference>
<comment type="function">
    <text evidence="8">Catalyzes the deamination of adenosine to inosine at the wobble position 34 of tRNA(Arg2).</text>
</comment>
<accession>I3CE54</accession>
<evidence type="ECO:0000256" key="1">
    <source>
        <dbReference type="ARBA" id="ARBA00010669"/>
    </source>
</evidence>
<dbReference type="Pfam" id="PF14437">
    <property type="entry name" value="MafB19-deam"/>
    <property type="match status" value="1"/>
</dbReference>
<dbReference type="eggNOG" id="COG0590">
    <property type="taxonomic scope" value="Bacteria"/>
</dbReference>
<evidence type="ECO:0000259" key="9">
    <source>
        <dbReference type="PROSITE" id="PS51747"/>
    </source>
</evidence>
<dbReference type="NCBIfam" id="NF008113">
    <property type="entry name" value="PRK10860.1"/>
    <property type="match status" value="1"/>
</dbReference>
<dbReference type="AlphaFoldDB" id="I3CE54"/>
<dbReference type="RefSeq" id="WP_002684253.1">
    <property type="nucleotide sequence ID" value="NZ_JH600070.1"/>
</dbReference>
<dbReference type="EMBL" id="JH600070">
    <property type="protein sequence ID" value="EIJ41897.1"/>
    <property type="molecule type" value="Genomic_DNA"/>
</dbReference>
<comment type="catalytic activity">
    <reaction evidence="7 8">
        <text>adenosine(34) in tRNA + H2O + H(+) = inosine(34) in tRNA + NH4(+)</text>
        <dbReference type="Rhea" id="RHEA:43168"/>
        <dbReference type="Rhea" id="RHEA-COMP:10373"/>
        <dbReference type="Rhea" id="RHEA-COMP:10374"/>
        <dbReference type="ChEBI" id="CHEBI:15377"/>
        <dbReference type="ChEBI" id="CHEBI:15378"/>
        <dbReference type="ChEBI" id="CHEBI:28938"/>
        <dbReference type="ChEBI" id="CHEBI:74411"/>
        <dbReference type="ChEBI" id="CHEBI:82852"/>
        <dbReference type="EC" id="3.5.4.33"/>
    </reaction>
</comment>
<protein>
    <recommendedName>
        <fullName evidence="8">tRNA-specific adenosine deaminase</fullName>
        <ecNumber evidence="8">3.5.4.33</ecNumber>
    </recommendedName>
</protein>
<evidence type="ECO:0000256" key="8">
    <source>
        <dbReference type="HAMAP-Rule" id="MF_00972"/>
    </source>
</evidence>
<dbReference type="GO" id="GO:0002100">
    <property type="term" value="P:tRNA wobble adenosine to inosine editing"/>
    <property type="evidence" value="ECO:0007669"/>
    <property type="project" value="UniProtKB-UniRule"/>
</dbReference>
<feature type="binding site" evidence="8">
    <location>
        <position position="59"/>
    </location>
    <ligand>
        <name>Zn(2+)</name>
        <dbReference type="ChEBI" id="CHEBI:29105"/>
        <note>catalytic</note>
    </ligand>
</feature>
<dbReference type="STRING" id="395493.BegalDRAFT_0993"/>
<dbReference type="InterPro" id="IPR002125">
    <property type="entry name" value="CMP_dCMP_dom"/>
</dbReference>
<dbReference type="HAMAP" id="MF_00972">
    <property type="entry name" value="tRNA_aden_deaminase"/>
    <property type="match status" value="1"/>
</dbReference>
<keyword evidence="5 8" id="KW-0378">Hydrolase</keyword>
<dbReference type="PANTHER" id="PTHR11079:SF202">
    <property type="entry name" value="TRNA-SPECIFIC ADENOSINE DEAMINASE"/>
    <property type="match status" value="1"/>
</dbReference>
<dbReference type="CDD" id="cd01285">
    <property type="entry name" value="nucleoside_deaminase"/>
    <property type="match status" value="1"/>
</dbReference>
<evidence type="ECO:0000256" key="7">
    <source>
        <dbReference type="ARBA" id="ARBA00048045"/>
    </source>
</evidence>
<name>I3CE54_9GAMM</name>
<feature type="binding site" evidence="8">
    <location>
        <position position="92"/>
    </location>
    <ligand>
        <name>Zn(2+)</name>
        <dbReference type="ChEBI" id="CHEBI:29105"/>
        <note>catalytic</note>
    </ligand>
</feature>
<comment type="subunit">
    <text evidence="2 8">Homodimer.</text>
</comment>
<dbReference type="HOGENOM" id="CLU_025810_3_2_6"/>
<evidence type="ECO:0000256" key="5">
    <source>
        <dbReference type="ARBA" id="ARBA00022801"/>
    </source>
</evidence>
<dbReference type="Proteomes" id="UP000005744">
    <property type="component" value="Unassembled WGS sequence"/>
</dbReference>
<evidence type="ECO:0000256" key="6">
    <source>
        <dbReference type="ARBA" id="ARBA00022833"/>
    </source>
</evidence>
<dbReference type="InterPro" id="IPR058535">
    <property type="entry name" value="MafB19-deam"/>
</dbReference>
<dbReference type="PROSITE" id="PS51747">
    <property type="entry name" value="CYT_DCMP_DEAMINASES_2"/>
    <property type="match status" value="1"/>
</dbReference>
<reference evidence="10 11" key="1">
    <citation type="submission" date="2011-11" db="EMBL/GenBank/DDBJ databases">
        <title>Improved High-Quality Draft sequence of Beggiatoa alba B18lD.</title>
        <authorList>
            <consortium name="US DOE Joint Genome Institute"/>
            <person name="Lucas S."/>
            <person name="Han J."/>
            <person name="Lapidus A."/>
            <person name="Cheng J.-F."/>
            <person name="Goodwin L."/>
            <person name="Pitluck S."/>
            <person name="Peters L."/>
            <person name="Mikhailova N."/>
            <person name="Held B."/>
            <person name="Detter J.C."/>
            <person name="Han C."/>
            <person name="Tapia R."/>
            <person name="Land M."/>
            <person name="Hauser L."/>
            <person name="Kyrpides N."/>
            <person name="Ivanova N."/>
            <person name="Pagani I."/>
            <person name="Samuel K."/>
            <person name="Teske A."/>
            <person name="Mueller J."/>
            <person name="Woyke T."/>
        </authorList>
    </citation>
    <scope>NUCLEOTIDE SEQUENCE [LARGE SCALE GENOMIC DNA]</scope>
    <source>
        <strain evidence="10 11">B18LD</strain>
    </source>
</reference>
<organism evidence="10 11">
    <name type="scientific">Beggiatoa alba B18LD</name>
    <dbReference type="NCBI Taxonomy" id="395493"/>
    <lineage>
        <taxon>Bacteria</taxon>
        <taxon>Pseudomonadati</taxon>
        <taxon>Pseudomonadota</taxon>
        <taxon>Gammaproteobacteria</taxon>
        <taxon>Thiotrichales</taxon>
        <taxon>Thiotrichaceae</taxon>
        <taxon>Beggiatoa</taxon>
    </lineage>
</organism>
<keyword evidence="6 8" id="KW-0862">Zinc</keyword>
<gene>
    <name evidence="8" type="primary">tadA</name>
    <name evidence="10" type="ORF">BegalDRAFT_0993</name>
</gene>
<evidence type="ECO:0000256" key="2">
    <source>
        <dbReference type="ARBA" id="ARBA00011738"/>
    </source>
</evidence>
<feature type="domain" description="CMP/dCMP-type deaminase" evidence="9">
    <location>
        <begin position="8"/>
        <end position="133"/>
    </location>
</feature>
<evidence type="ECO:0000313" key="10">
    <source>
        <dbReference type="EMBL" id="EIJ41897.1"/>
    </source>
</evidence>
<dbReference type="GO" id="GO:0052717">
    <property type="term" value="F:tRNA-specific adenosine-34 deaminase activity"/>
    <property type="evidence" value="ECO:0007669"/>
    <property type="project" value="UniProtKB-UniRule"/>
</dbReference>
<feature type="active site" description="Proton donor" evidence="8">
    <location>
        <position position="61"/>
    </location>
</feature>
<dbReference type="SUPFAM" id="SSF53927">
    <property type="entry name" value="Cytidine deaminase-like"/>
    <property type="match status" value="1"/>
</dbReference>
<dbReference type="Gene3D" id="3.40.140.10">
    <property type="entry name" value="Cytidine Deaminase, domain 2"/>
    <property type="match status" value="1"/>
</dbReference>
<feature type="binding site" evidence="8">
    <location>
        <position position="89"/>
    </location>
    <ligand>
        <name>Zn(2+)</name>
        <dbReference type="ChEBI" id="CHEBI:29105"/>
        <note>catalytic</note>
    </ligand>
</feature>
<keyword evidence="3 8" id="KW-0819">tRNA processing</keyword>
<comment type="similarity">
    <text evidence="1">Belongs to the cytidine and deoxycytidylate deaminase family. ADAT2 subfamily.</text>
</comment>
<dbReference type="PANTHER" id="PTHR11079">
    <property type="entry name" value="CYTOSINE DEAMINASE FAMILY MEMBER"/>
    <property type="match status" value="1"/>
</dbReference>
<dbReference type="InterPro" id="IPR028883">
    <property type="entry name" value="tRNA_aden_deaminase"/>
</dbReference>
<dbReference type="FunFam" id="3.40.140.10:FF:000005">
    <property type="entry name" value="tRNA-specific adenosine deaminase"/>
    <property type="match status" value="1"/>
</dbReference>
<evidence type="ECO:0000313" key="11">
    <source>
        <dbReference type="Proteomes" id="UP000005744"/>
    </source>
</evidence>
<dbReference type="PROSITE" id="PS00903">
    <property type="entry name" value="CYT_DCMP_DEAMINASES_1"/>
    <property type="match status" value="1"/>
</dbReference>
<evidence type="ECO:0000256" key="3">
    <source>
        <dbReference type="ARBA" id="ARBA00022694"/>
    </source>
</evidence>
<comment type="cofactor">
    <cofactor evidence="8">
        <name>Zn(2+)</name>
        <dbReference type="ChEBI" id="CHEBI:29105"/>
    </cofactor>
    <text evidence="8">Binds 1 zinc ion per subunit.</text>
</comment>
<dbReference type="EC" id="3.5.4.33" evidence="8"/>
<dbReference type="InterPro" id="IPR016193">
    <property type="entry name" value="Cytidine_deaminase-like"/>
</dbReference>
<dbReference type="InterPro" id="IPR016192">
    <property type="entry name" value="APOBEC/CMP_deaminase_Zn-bd"/>
</dbReference>
<keyword evidence="4 8" id="KW-0479">Metal-binding</keyword>
<sequence>MNIDLSLTADAYWMQYALRLASYAAHQGEVPIGAVLVQDNQCIAHGWNQPIQRHDPSAHAEIVALRHAANKVENYRLLNTTLYVTLEPCVMCAGAILHARVKRVVFGAYDPKTGAAGSRFDVLRDTRHNHQVDCVGGVLAEQCGDVLKAFFRQRR</sequence>
<evidence type="ECO:0000256" key="4">
    <source>
        <dbReference type="ARBA" id="ARBA00022723"/>
    </source>
</evidence>
<keyword evidence="11" id="KW-1185">Reference proteome</keyword>